<dbReference type="InterPro" id="IPR013785">
    <property type="entry name" value="Aldolase_TIM"/>
</dbReference>
<protein>
    <recommendedName>
        <fullName evidence="3">Carbohydrate kinase FGGY N-terminal domain-containing protein</fullName>
    </recommendedName>
</protein>
<evidence type="ECO:0000259" key="3">
    <source>
        <dbReference type="Pfam" id="PF00370"/>
    </source>
</evidence>
<dbReference type="InterPro" id="IPR043129">
    <property type="entry name" value="ATPase_NBD"/>
</dbReference>
<keyword evidence="5" id="KW-1185">Reference proteome</keyword>
<dbReference type="InterPro" id="IPR050552">
    <property type="entry name" value="LacD_aldolase"/>
</dbReference>
<dbReference type="RefSeq" id="WP_229745798.1">
    <property type="nucleotide sequence ID" value="NZ_BMCU01000001.1"/>
</dbReference>
<dbReference type="Gene3D" id="3.30.420.40">
    <property type="match status" value="2"/>
</dbReference>
<comment type="similarity">
    <text evidence="1">Belongs to the aldolase LacD family.</text>
</comment>
<reference evidence="4" key="2">
    <citation type="submission" date="2020-09" db="EMBL/GenBank/DDBJ databases">
        <authorList>
            <person name="Sun Q."/>
            <person name="Sedlacek I."/>
        </authorList>
    </citation>
    <scope>NUCLEOTIDE SEQUENCE</scope>
    <source>
        <strain evidence="4">CCM 7905</strain>
    </source>
</reference>
<dbReference type="SUPFAM" id="SSF51569">
    <property type="entry name" value="Aldolase"/>
    <property type="match status" value="1"/>
</dbReference>
<reference evidence="4" key="1">
    <citation type="journal article" date="2014" name="Int. J. Syst. Evol. Microbiol.">
        <title>Complete genome sequence of Corynebacterium casei LMG S-19264T (=DSM 44701T), isolated from a smear-ripened cheese.</title>
        <authorList>
            <consortium name="US DOE Joint Genome Institute (JGI-PGF)"/>
            <person name="Walter F."/>
            <person name="Albersmeier A."/>
            <person name="Kalinowski J."/>
            <person name="Ruckert C."/>
        </authorList>
    </citation>
    <scope>NUCLEOTIDE SEQUENCE</scope>
    <source>
        <strain evidence="4">CCM 7905</strain>
    </source>
</reference>
<dbReference type="Proteomes" id="UP000654257">
    <property type="component" value="Unassembled WGS sequence"/>
</dbReference>
<dbReference type="CDD" id="cd07773">
    <property type="entry name" value="ASKHA_NBD_FGGY_FK"/>
    <property type="match status" value="1"/>
</dbReference>
<feature type="domain" description="Carbohydrate kinase FGGY N-terminal" evidence="3">
    <location>
        <begin position="5"/>
        <end position="222"/>
    </location>
</feature>
<name>A0A917FSM5_9NOCA</name>
<comment type="caution">
    <text evidence="4">The sequence shown here is derived from an EMBL/GenBank/DDBJ whole genome shotgun (WGS) entry which is preliminary data.</text>
</comment>
<keyword evidence="2" id="KW-0456">Lyase</keyword>
<evidence type="ECO:0000256" key="1">
    <source>
        <dbReference type="ARBA" id="ARBA00008679"/>
    </source>
</evidence>
<dbReference type="SUPFAM" id="SSF53067">
    <property type="entry name" value="Actin-like ATPase domain"/>
    <property type="match status" value="1"/>
</dbReference>
<dbReference type="GO" id="GO:0061595">
    <property type="term" value="F:6-deoxy-6-sulfofructose-1-phosphate aldolase activity"/>
    <property type="evidence" value="ECO:0007669"/>
    <property type="project" value="TreeGrafter"/>
</dbReference>
<gene>
    <name evidence="4" type="ORF">GCM10007304_12350</name>
</gene>
<evidence type="ECO:0000313" key="4">
    <source>
        <dbReference type="EMBL" id="GGF99947.1"/>
    </source>
</evidence>
<dbReference type="AlphaFoldDB" id="A0A917FSM5"/>
<dbReference type="EMBL" id="BMCU01000001">
    <property type="protein sequence ID" value="GGF99947.1"/>
    <property type="molecule type" value="Genomic_DNA"/>
</dbReference>
<dbReference type="SMART" id="SM01133">
    <property type="entry name" value="DeoC"/>
    <property type="match status" value="1"/>
</dbReference>
<dbReference type="PANTHER" id="PTHR39340">
    <property type="entry name" value="SULFOFRUCTOSEPHOSPHATE ALDOLASE"/>
    <property type="match status" value="1"/>
</dbReference>
<dbReference type="Gene3D" id="3.20.20.70">
    <property type="entry name" value="Aldolase class I"/>
    <property type="match status" value="1"/>
</dbReference>
<proteinExistence type="inferred from homology"/>
<dbReference type="InterPro" id="IPR002915">
    <property type="entry name" value="DeoC/FbaB/LacD_aldolase"/>
</dbReference>
<evidence type="ECO:0000256" key="2">
    <source>
        <dbReference type="ARBA" id="ARBA00023239"/>
    </source>
</evidence>
<dbReference type="PANTHER" id="PTHR39340:SF1">
    <property type="entry name" value="SULFOFRUCTOSEPHOSPHATE ALDOLASE"/>
    <property type="match status" value="1"/>
</dbReference>
<dbReference type="GO" id="GO:0005975">
    <property type="term" value="P:carbohydrate metabolic process"/>
    <property type="evidence" value="ECO:0007669"/>
    <property type="project" value="InterPro"/>
</dbReference>
<sequence>MSPRYVAGLDLGSTGVKVLVTDAHGEEVLIEQRPTPWRHGAGGTTDLLAADLLATISALLDDVAAELPEGSRIDAIAVSGMGETGFLVSGDNVVTAPAFAWFDPRGQEQVDALPSSLTDEFAGVTGLPVGVQVSVVKILHLRDTGLDLAGLRWFNLPEFVVLSLGGDAVSELSLSSRTGLLDQDSGEPWTEMLDYIGVGPDFLPPLVAAGADLGCATAPALPESVSGARLTVAGHDHLVSAVSGGAIPNDRYHVSMGTAEVLLRVVDAPLNRAARTRLADHLINAVRHVVPGQHVLVAGVKTGLLMRRALQLSDIHDRAGRDALDARIAALPVDSISDGGVEITGARNDDGVLSVTIRTDGVDSAELFRAILLHGNDEIARLIEALDAEVPAARSTLLTGGWADMASVRDTRAAVLPDVSVSTRSQDTAYGAALFAARLLTPEPAPQQQEKTMNELTTLERRGMAAISTDEGNMLIVAGDQRNGMKAVMTDAVDGPGSITKEQLADAKADLVRFLGNHAPAILLDPEVALPQIVDEDVLSRDTALVVGMDASGFEEVDGIRFTRFVEGMTPRKVRDLGGSAAKMLWYMRSDKQTIDSRVGDEIRELVKACTDEGLLLIVEILTYKLEGEPDEDYKAVFPTLIADATQISVECGAKVLKLPYPGSADACAAVTKAAQGVPWAVLSAGVDHETFIEQVRTAVANGASGAMAGRSLWKDSMAVSAETREDLLTNRALPRLNELRAAVNG</sequence>
<evidence type="ECO:0000313" key="5">
    <source>
        <dbReference type="Proteomes" id="UP000654257"/>
    </source>
</evidence>
<dbReference type="GO" id="GO:0016301">
    <property type="term" value="F:kinase activity"/>
    <property type="evidence" value="ECO:0007669"/>
    <property type="project" value="InterPro"/>
</dbReference>
<dbReference type="GO" id="GO:1902777">
    <property type="term" value="P:6-sulfoquinovose(1-) catabolic process"/>
    <property type="evidence" value="ECO:0007669"/>
    <property type="project" value="TreeGrafter"/>
</dbReference>
<organism evidence="4 5">
    <name type="scientific">Rhodococcoides trifolii</name>
    <dbReference type="NCBI Taxonomy" id="908250"/>
    <lineage>
        <taxon>Bacteria</taxon>
        <taxon>Bacillati</taxon>
        <taxon>Actinomycetota</taxon>
        <taxon>Actinomycetes</taxon>
        <taxon>Mycobacteriales</taxon>
        <taxon>Nocardiaceae</taxon>
        <taxon>Rhodococcoides</taxon>
    </lineage>
</organism>
<accession>A0A917FSM5</accession>
<dbReference type="InterPro" id="IPR018484">
    <property type="entry name" value="FGGY_N"/>
</dbReference>
<dbReference type="Pfam" id="PF01791">
    <property type="entry name" value="DeoC"/>
    <property type="match status" value="1"/>
</dbReference>
<dbReference type="Pfam" id="PF00370">
    <property type="entry name" value="FGGY_N"/>
    <property type="match status" value="1"/>
</dbReference>